<keyword evidence="2" id="KW-1185">Reference proteome</keyword>
<keyword evidence="1" id="KW-0378">Hydrolase</keyword>
<dbReference type="InterPro" id="IPR050535">
    <property type="entry name" value="DNA_Repair-Maintenance_Comp"/>
</dbReference>
<dbReference type="OrthoDB" id="3083at10239"/>
<dbReference type="EMBL" id="GU911519">
    <property type="protein sequence ID" value="ADG36072.1"/>
    <property type="molecule type" value="Genomic_DNA"/>
</dbReference>
<evidence type="ECO:0000313" key="1">
    <source>
        <dbReference type="EMBL" id="ADG36072.1"/>
    </source>
</evidence>
<dbReference type="GO" id="GO:0004519">
    <property type="term" value="F:endonuclease activity"/>
    <property type="evidence" value="ECO:0007669"/>
    <property type="project" value="UniProtKB-KW"/>
</dbReference>
<gene>
    <name evidence="1" type="primary">47</name>
    <name evidence="1" type="ORF">Acj61p107</name>
</gene>
<dbReference type="Gene3D" id="3.60.21.10">
    <property type="match status" value="1"/>
</dbReference>
<dbReference type="PANTHER" id="PTHR30337">
    <property type="entry name" value="COMPONENT OF ATP-DEPENDENT DSDNA EXONUCLEASE"/>
    <property type="match status" value="1"/>
</dbReference>
<dbReference type="Proteomes" id="UP000008730">
    <property type="component" value="Segment"/>
</dbReference>
<keyword evidence="1" id="KW-0540">Nuclease</keyword>
<proteinExistence type="predicted"/>
<evidence type="ECO:0000313" key="2">
    <source>
        <dbReference type="Proteomes" id="UP000008730"/>
    </source>
</evidence>
<dbReference type="KEGG" id="vg:9925998"/>
<accession>E5E488</accession>
<dbReference type="PANTHER" id="PTHR30337:SF0">
    <property type="entry name" value="NUCLEASE SBCCD SUBUNIT D"/>
    <property type="match status" value="1"/>
</dbReference>
<dbReference type="RefSeq" id="YP_004009724.1">
    <property type="nucleotide sequence ID" value="NC_014661.1"/>
</dbReference>
<reference evidence="1 2" key="1">
    <citation type="journal article" date="2010" name="Virol. J.">
        <title>Genomes of the T4-related bacteriophages as windows on microbial genome evolution.</title>
        <authorList>
            <person name="Petrov V.M."/>
            <person name="Ratnayaka S."/>
            <person name="Nolan J.M."/>
            <person name="Miller E.S."/>
            <person name="Karam J.D."/>
        </authorList>
    </citation>
    <scope>NUCLEOTIDE SEQUENCE [LARGE SCALE GENOMIC DNA]</scope>
</reference>
<dbReference type="InterPro" id="IPR029052">
    <property type="entry name" value="Metallo-depent_PP-like"/>
</dbReference>
<dbReference type="GeneID" id="9925998"/>
<sequence>MKVLKLGDLHFGVKQDDKWVQDLQRDAIRQAIEISKKHGITKWLQAGDWFDVRKAITHKCMEFTREIATEIGNAGIEVDVIVGNHDMSLKQKIHPNACTELLTQFPHFTIYDKITTVDYDGLKIDMVPWICDENREEILEYMKTTEARYCLGHFELNGFYFYKGMKSHGIEPDFLRRYKRAWSGHFHTQSENKNVSYIGTPYTLTAGDENDIRGFWIFDTETEESEFVPNETIWHKKIYYPCSINPRQFTNISLRVIVDKMDKSLVAFETALEEVVHELKVIVKVDTSVEVTDDAVDEEIKTLPDLMEEYVDALPEVNAADIDATKIIVKQLYLEASK</sequence>
<dbReference type="SUPFAM" id="SSF56300">
    <property type="entry name" value="Metallo-dependent phosphatases"/>
    <property type="match status" value="1"/>
</dbReference>
<protein>
    <submittedName>
        <fullName evidence="1">Gp47 recombination endonuclease subunit</fullName>
    </submittedName>
</protein>
<keyword evidence="1" id="KW-0255">Endonuclease</keyword>
<organism evidence="1 2">
    <name type="scientific">Acinetobacter phage Acj61</name>
    <dbReference type="NCBI Taxonomy" id="760732"/>
    <lineage>
        <taxon>Viruses</taxon>
        <taxon>Duplodnaviria</taxon>
        <taxon>Heunggongvirae</taxon>
        <taxon>Uroviricota</taxon>
        <taxon>Caudoviricetes</taxon>
        <taxon>Pantevenvirales</taxon>
        <taxon>Straboviridae</taxon>
        <taxon>Twarogvirinae</taxon>
        <taxon>Lasallevirus</taxon>
        <taxon>Lasallevirus Acj61</taxon>
        <taxon>Acinetobacter virus Acj61</taxon>
    </lineage>
</organism>
<name>E5E488_9CAUD</name>